<keyword evidence="2" id="KW-1185">Reference proteome</keyword>
<name>A0ABP5ML44_9MICC</name>
<dbReference type="EMBL" id="BAAAON010000001">
    <property type="protein sequence ID" value="GAA2173701.1"/>
    <property type="molecule type" value="Genomic_DNA"/>
</dbReference>
<dbReference type="RefSeq" id="WP_346027653.1">
    <property type="nucleotide sequence ID" value="NZ_BAAAON010000001.1"/>
</dbReference>
<comment type="caution">
    <text evidence="1">The sequence shown here is derived from an EMBL/GenBank/DDBJ whole genome shotgun (WGS) entry which is preliminary data.</text>
</comment>
<organism evidence="1 2">
    <name type="scientific">Arthrobacter parietis</name>
    <dbReference type="NCBI Taxonomy" id="271434"/>
    <lineage>
        <taxon>Bacteria</taxon>
        <taxon>Bacillati</taxon>
        <taxon>Actinomycetota</taxon>
        <taxon>Actinomycetes</taxon>
        <taxon>Micrococcales</taxon>
        <taxon>Micrococcaceae</taxon>
        <taxon>Arthrobacter</taxon>
    </lineage>
</organism>
<dbReference type="SUPFAM" id="SSF75005">
    <property type="entry name" value="Arabinanase/levansucrase/invertase"/>
    <property type="match status" value="1"/>
</dbReference>
<gene>
    <name evidence="1" type="ORF">GCM10009784_09100</name>
</gene>
<proteinExistence type="predicted"/>
<dbReference type="CDD" id="cd08984">
    <property type="entry name" value="GH43-like"/>
    <property type="match status" value="1"/>
</dbReference>
<dbReference type="Proteomes" id="UP001500974">
    <property type="component" value="Unassembled WGS sequence"/>
</dbReference>
<evidence type="ECO:0000313" key="1">
    <source>
        <dbReference type="EMBL" id="GAA2173701.1"/>
    </source>
</evidence>
<sequence>MSAPLLADPLGGPTDPSVIRNEQTGQWWMFYTQRRPADSGAGVEWVHGSRIGTAVSDDGARWLYRGVVDGLDPAGEPGPNTHWAPEVAWDGTRYHMYLTWIRGVPSTWAGHERRIVHLVSDDLEHWKHRGFLELSSNYVIDAAIARTADGLLRLWYKEEAEASTTYAAVSPDWDNWSVEGQVIGGAPHEGPNVFELGGFFWMIVDEWRGQRVYRSDDGLSWLVQGLILDSPGVHPEDRQVGRHADVVVCGVEAVAFYFTHPEWDGSNDVELQAGALRRSEVHRARLWVAAGVLLCDRDAPVIALGRRMPERNMRDK</sequence>
<evidence type="ECO:0000313" key="2">
    <source>
        <dbReference type="Proteomes" id="UP001500974"/>
    </source>
</evidence>
<dbReference type="InterPro" id="IPR023296">
    <property type="entry name" value="Glyco_hydro_beta-prop_sf"/>
</dbReference>
<protein>
    <submittedName>
        <fullName evidence="1">Family 43 glycosylhydrolase</fullName>
    </submittedName>
</protein>
<accession>A0ABP5ML44</accession>
<reference evidence="2" key="1">
    <citation type="journal article" date="2019" name="Int. J. Syst. Evol. Microbiol.">
        <title>The Global Catalogue of Microorganisms (GCM) 10K type strain sequencing project: providing services to taxonomists for standard genome sequencing and annotation.</title>
        <authorList>
            <consortium name="The Broad Institute Genomics Platform"/>
            <consortium name="The Broad Institute Genome Sequencing Center for Infectious Disease"/>
            <person name="Wu L."/>
            <person name="Ma J."/>
        </authorList>
    </citation>
    <scope>NUCLEOTIDE SEQUENCE [LARGE SCALE GENOMIC DNA]</scope>
    <source>
        <strain evidence="2">JCM 14917</strain>
    </source>
</reference>
<dbReference type="Gene3D" id="2.115.10.20">
    <property type="entry name" value="Glycosyl hydrolase domain, family 43"/>
    <property type="match status" value="1"/>
</dbReference>